<feature type="compositionally biased region" description="Basic and acidic residues" evidence="1">
    <location>
        <begin position="431"/>
        <end position="474"/>
    </location>
</feature>
<name>A0A7M1RZF5_9CAUD</name>
<protein>
    <submittedName>
        <fullName evidence="2">Uncharacterized protein</fullName>
    </submittedName>
</protein>
<feature type="compositionally biased region" description="Basic and acidic residues" evidence="1">
    <location>
        <begin position="404"/>
        <end position="424"/>
    </location>
</feature>
<dbReference type="RefSeq" id="YP_010110558.1">
    <property type="nucleotide sequence ID" value="NC_055872.1"/>
</dbReference>
<dbReference type="Proteomes" id="UP000594051">
    <property type="component" value="Segment"/>
</dbReference>
<sequence length="480" mass="54904">MEKENRNLQPLIMNLDNVDALIERAEKIIDGKYGKFTEEQLSNWRAIIQLAQAYSVNCFAYTLREYGDMVSLNTKLLPKDALNTAAKLLNINLIETGDTLQLDIPFDNVIPEEKRLTAVEKEIIHEVANTNSEDVGTKLVKTTSGDALTIPDIRNVSSPEEIKNCVRVMVTSSDHPAAALKAIDLYRNGCIYAMKNDENVVKLDENTKAAMKDQYMKMENTFIFDTICDLVSTKTPSIDCLIKTISTKFFNNLTPIESHCYVKRIVPKWSDEEVAKFCIHILIKYLKYTQPAIETKPNLFRSEVETLFAGENKLFEEKVANIETLQFRNLLLSIPTYRNNIILSEFVKNEAGKMYKNRFVDRSKYMTEAQRIVNLYNGENKLECFVDKSDYAKAGEYPLSQENVEQKPDASEEQNKAPESKENVTVEQTITEEKKVPENEEKQPETVDKQPKAEQSDKKANSTKEKGKEKENKTNKNKKK</sequence>
<keyword evidence="3" id="KW-1185">Reference proteome</keyword>
<evidence type="ECO:0000313" key="3">
    <source>
        <dbReference type="Proteomes" id="UP000594051"/>
    </source>
</evidence>
<organism evidence="2 3">
    <name type="scientific">uncultured phage cr118_1</name>
    <dbReference type="NCBI Taxonomy" id="2772063"/>
    <lineage>
        <taxon>Viruses</taxon>
        <taxon>Duplodnaviria</taxon>
        <taxon>Heunggongvirae</taxon>
        <taxon>Uroviricota</taxon>
        <taxon>Caudoviricetes</taxon>
        <taxon>Crassvirales</taxon>
        <taxon>Suoliviridae</taxon>
        <taxon>Uncouvirinae</taxon>
        <taxon>Besingivirus</taxon>
        <taxon>Besingivirus coli</taxon>
    </lineage>
</organism>
<dbReference type="KEGG" id="vg:65128871"/>
<evidence type="ECO:0000313" key="2">
    <source>
        <dbReference type="EMBL" id="QOR58400.1"/>
    </source>
</evidence>
<proteinExistence type="predicted"/>
<feature type="region of interest" description="Disordered" evidence="1">
    <location>
        <begin position="401"/>
        <end position="480"/>
    </location>
</feature>
<evidence type="ECO:0000256" key="1">
    <source>
        <dbReference type="SAM" id="MobiDB-lite"/>
    </source>
</evidence>
<dbReference type="GeneID" id="65128871"/>
<dbReference type="EMBL" id="MT774379">
    <property type="protein sequence ID" value="QOR58400.1"/>
    <property type="molecule type" value="Genomic_DNA"/>
</dbReference>
<accession>A0A7M1RZF5</accession>
<reference evidence="2 3" key="1">
    <citation type="submission" date="2020-07" db="EMBL/GenBank/DDBJ databases">
        <title>Taxonomic proposal: Crassvirales, a new order of highly abundant and diverse bacterial viruses.</title>
        <authorList>
            <person name="Shkoporov A.N."/>
            <person name="Stockdale S.R."/>
            <person name="Guerin E."/>
            <person name="Ross R.P."/>
            <person name="Hill C."/>
        </authorList>
    </citation>
    <scope>NUCLEOTIDE SEQUENCE [LARGE SCALE GENOMIC DNA]</scope>
</reference>